<gene>
    <name evidence="3" type="ORF">D3242_10095</name>
</gene>
<dbReference type="Pfam" id="PF08327">
    <property type="entry name" value="AHSA1"/>
    <property type="match status" value="1"/>
</dbReference>
<dbReference type="Proteomes" id="UP000275530">
    <property type="component" value="Unassembled WGS sequence"/>
</dbReference>
<dbReference type="InterPro" id="IPR013538">
    <property type="entry name" value="ASHA1/2-like_C"/>
</dbReference>
<protein>
    <submittedName>
        <fullName evidence="3">Polyketide cyclase</fullName>
    </submittedName>
</protein>
<sequence>MTEPSVTHATIVLERVYEASPARVFQALADPQARARWGTLSKNVDLVYDKAEFRVGGLDISRCGPRGSLIYRVETRYIDIEPEQRIVSTELVCEGWNRLSVSLITVELQPVGTSTRLVLTDQIAAFGGKDMIAGSQAGFGAALDNLAVELRHQPVDA</sequence>
<reference evidence="3 4" key="1">
    <citation type="submission" date="2018-09" db="EMBL/GenBank/DDBJ databases">
        <title>Mesorhizobium carmichaelinearum sp. nov. isolated from Carmichaelinea spp. root nodules in New Zealand.</title>
        <authorList>
            <person name="De Meyer S.E."/>
        </authorList>
    </citation>
    <scope>NUCLEOTIDE SEQUENCE [LARGE SCALE GENOMIC DNA]</scope>
    <source>
        <strain evidence="3 4">LMG 28313</strain>
    </source>
</reference>
<feature type="domain" description="Activator of Hsp90 ATPase homologue 1/2-like C-terminal" evidence="2">
    <location>
        <begin position="19"/>
        <end position="150"/>
    </location>
</feature>
<evidence type="ECO:0000313" key="3">
    <source>
        <dbReference type="EMBL" id="RJT35784.1"/>
    </source>
</evidence>
<dbReference type="EMBL" id="QZXA01000003">
    <property type="protein sequence ID" value="RJT35784.1"/>
    <property type="molecule type" value="Genomic_DNA"/>
</dbReference>
<organism evidence="3 4">
    <name type="scientific">Mesorhizobium jarvisii</name>
    <dbReference type="NCBI Taxonomy" id="1777867"/>
    <lineage>
        <taxon>Bacteria</taxon>
        <taxon>Pseudomonadati</taxon>
        <taxon>Pseudomonadota</taxon>
        <taxon>Alphaproteobacteria</taxon>
        <taxon>Hyphomicrobiales</taxon>
        <taxon>Phyllobacteriaceae</taxon>
        <taxon>Mesorhizobium</taxon>
    </lineage>
</organism>
<comment type="caution">
    <text evidence="3">The sequence shown here is derived from an EMBL/GenBank/DDBJ whole genome shotgun (WGS) entry which is preliminary data.</text>
</comment>
<evidence type="ECO:0000259" key="2">
    <source>
        <dbReference type="Pfam" id="PF08327"/>
    </source>
</evidence>
<accession>A0A6M7TCX9</accession>
<keyword evidence="4" id="KW-1185">Reference proteome</keyword>
<evidence type="ECO:0000313" key="4">
    <source>
        <dbReference type="Proteomes" id="UP000275530"/>
    </source>
</evidence>
<dbReference type="SUPFAM" id="SSF55961">
    <property type="entry name" value="Bet v1-like"/>
    <property type="match status" value="1"/>
</dbReference>
<dbReference type="InterPro" id="IPR023393">
    <property type="entry name" value="START-like_dom_sf"/>
</dbReference>
<proteinExistence type="inferred from homology"/>
<dbReference type="AlphaFoldDB" id="A0A6M7TCX9"/>
<comment type="similarity">
    <text evidence="1">Belongs to the AHA1 family.</text>
</comment>
<dbReference type="CDD" id="cd08900">
    <property type="entry name" value="SRPBCC_CalC_Aha1-like_7"/>
    <property type="match status" value="1"/>
</dbReference>
<dbReference type="RefSeq" id="WP_064981140.1">
    <property type="nucleotide sequence ID" value="NZ_CP033507.1"/>
</dbReference>
<name>A0A6M7TCX9_9HYPH</name>
<dbReference type="Gene3D" id="3.30.530.20">
    <property type="match status" value="1"/>
</dbReference>
<evidence type="ECO:0000256" key="1">
    <source>
        <dbReference type="ARBA" id="ARBA00006817"/>
    </source>
</evidence>